<evidence type="ECO:0000259" key="1">
    <source>
        <dbReference type="Pfam" id="PF00535"/>
    </source>
</evidence>
<dbReference type="Gene3D" id="3.90.550.10">
    <property type="entry name" value="Spore Coat Polysaccharide Biosynthesis Protein SpsA, Chain A"/>
    <property type="match status" value="1"/>
</dbReference>
<protein>
    <submittedName>
        <fullName evidence="2">Glycosyl transferase family 2</fullName>
    </submittedName>
</protein>
<dbReference type="GO" id="GO:0016758">
    <property type="term" value="F:hexosyltransferase activity"/>
    <property type="evidence" value="ECO:0007669"/>
    <property type="project" value="UniProtKB-ARBA"/>
</dbReference>
<dbReference type="EMBL" id="MORL01000023">
    <property type="protein sequence ID" value="OIN56458.1"/>
    <property type="molecule type" value="Genomic_DNA"/>
</dbReference>
<evidence type="ECO:0000313" key="2">
    <source>
        <dbReference type="EMBL" id="OIN56458.1"/>
    </source>
</evidence>
<dbReference type="InterPro" id="IPR001173">
    <property type="entry name" value="Glyco_trans_2-like"/>
</dbReference>
<keyword evidence="2" id="KW-0808">Transferase</keyword>
<dbReference type="AlphaFoldDB" id="A0A1S2VEY3"/>
<dbReference type="RefSeq" id="WP_071505984.1">
    <property type="nucleotide sequence ID" value="NZ_MORL01000023.1"/>
</dbReference>
<sequence>MIKVSVTIITYNQKNFIRKAIDSALAQQTNFPFEILVGDDCSTDGTREIIQEYERLYPGKVIGVLQDRNLGMNGGLNCLATLKKVRGEYYALMDGDDYWTDPLKLQKQADFLDAHPDYSMAFHNALITYEDGTPSHLLNGPVMKPFYTLDDLIGEDEIWFMATSSSMFRKLIDEYPQWFKESSSGDIPRIILKAKLGPIGYQPDVMSVYRKNRGGASYADNYQDEKFLRNRIAMYSAINKELNYKYDHVMRKNIARYYRMMLDSKQYRGHYFKQLGCALTWLNLAQPEWQKAKEIIRDYIVPRPLMKIYSTIRLMPYRTKRAYRTQK</sequence>
<dbReference type="PANTHER" id="PTHR22916:SF3">
    <property type="entry name" value="UDP-GLCNAC:BETAGAL BETA-1,3-N-ACETYLGLUCOSAMINYLTRANSFERASE-LIKE PROTEIN 1"/>
    <property type="match status" value="1"/>
</dbReference>
<accession>A0A1S2VEY3</accession>
<evidence type="ECO:0000313" key="3">
    <source>
        <dbReference type="Proteomes" id="UP000181790"/>
    </source>
</evidence>
<feature type="domain" description="Glycosyltransferase 2-like" evidence="1">
    <location>
        <begin position="5"/>
        <end position="172"/>
    </location>
</feature>
<dbReference type="PANTHER" id="PTHR22916">
    <property type="entry name" value="GLYCOSYLTRANSFERASE"/>
    <property type="match status" value="1"/>
</dbReference>
<proteinExistence type="predicted"/>
<keyword evidence="3" id="KW-1185">Reference proteome</keyword>
<name>A0A1S2VEY3_9BACT</name>
<reference evidence="2 3" key="1">
    <citation type="submission" date="2016-10" db="EMBL/GenBank/DDBJ databases">
        <title>Arsenicibacter rosenii gen. nov., sp. nov., an efficient arsenic-methylating bacterium isolated from an arsenic-contaminated paddy soil.</title>
        <authorList>
            <person name="Huang K."/>
        </authorList>
    </citation>
    <scope>NUCLEOTIDE SEQUENCE [LARGE SCALE GENOMIC DNA]</scope>
    <source>
        <strain evidence="2 3">SM-1</strain>
    </source>
</reference>
<comment type="caution">
    <text evidence="2">The sequence shown here is derived from an EMBL/GenBank/DDBJ whole genome shotgun (WGS) entry which is preliminary data.</text>
</comment>
<organism evidence="2 3">
    <name type="scientific">Arsenicibacter rosenii</name>
    <dbReference type="NCBI Taxonomy" id="1750698"/>
    <lineage>
        <taxon>Bacteria</taxon>
        <taxon>Pseudomonadati</taxon>
        <taxon>Bacteroidota</taxon>
        <taxon>Cytophagia</taxon>
        <taxon>Cytophagales</taxon>
        <taxon>Spirosomataceae</taxon>
        <taxon>Arsenicibacter</taxon>
    </lineage>
</organism>
<dbReference type="SUPFAM" id="SSF53448">
    <property type="entry name" value="Nucleotide-diphospho-sugar transferases"/>
    <property type="match status" value="1"/>
</dbReference>
<dbReference type="Proteomes" id="UP000181790">
    <property type="component" value="Unassembled WGS sequence"/>
</dbReference>
<gene>
    <name evidence="2" type="ORF">BLX24_24945</name>
</gene>
<dbReference type="OrthoDB" id="199095at2"/>
<dbReference type="InterPro" id="IPR029044">
    <property type="entry name" value="Nucleotide-diphossugar_trans"/>
</dbReference>
<dbReference type="Pfam" id="PF00535">
    <property type="entry name" value="Glycos_transf_2"/>
    <property type="match status" value="1"/>
</dbReference>